<dbReference type="GO" id="GO:0005506">
    <property type="term" value="F:iron ion binding"/>
    <property type="evidence" value="ECO:0007669"/>
    <property type="project" value="InterPro"/>
</dbReference>
<keyword evidence="15" id="KW-1185">Reference proteome</keyword>
<keyword evidence="8" id="KW-0560">Oxidoreductase</keyword>
<organism evidence="14 15">
    <name type="scientific">Pseudo-nitzschia multistriata</name>
    <dbReference type="NCBI Taxonomy" id="183589"/>
    <lineage>
        <taxon>Eukaryota</taxon>
        <taxon>Sar</taxon>
        <taxon>Stramenopiles</taxon>
        <taxon>Ochrophyta</taxon>
        <taxon>Bacillariophyta</taxon>
        <taxon>Bacillariophyceae</taxon>
        <taxon>Bacillariophycidae</taxon>
        <taxon>Bacillariales</taxon>
        <taxon>Bacillariaceae</taxon>
        <taxon>Pseudo-nitzschia</taxon>
    </lineage>
</organism>
<dbReference type="GO" id="GO:0031418">
    <property type="term" value="F:L-ascorbic acid binding"/>
    <property type="evidence" value="ECO:0007669"/>
    <property type="project" value="InterPro"/>
</dbReference>
<dbReference type="InterPro" id="IPR045054">
    <property type="entry name" value="P4HA-like"/>
</dbReference>
<dbReference type="Proteomes" id="UP000291116">
    <property type="component" value="Unassembled WGS sequence"/>
</dbReference>
<accession>A0A448Z8S4</accession>
<evidence type="ECO:0000256" key="4">
    <source>
        <dbReference type="ARBA" id="ARBA00022692"/>
    </source>
</evidence>
<dbReference type="InterPro" id="IPR044862">
    <property type="entry name" value="Pro_4_hyd_alph_FE2OG_OXY"/>
</dbReference>
<reference evidence="14 15" key="1">
    <citation type="submission" date="2019-01" db="EMBL/GenBank/DDBJ databases">
        <authorList>
            <person name="Ferrante I. M."/>
        </authorList>
    </citation>
    <scope>NUCLEOTIDE SEQUENCE [LARGE SCALE GENOMIC DNA]</scope>
    <source>
        <strain evidence="14 15">B856</strain>
    </source>
</reference>
<comment type="cofactor">
    <cofactor evidence="1">
        <name>L-ascorbate</name>
        <dbReference type="ChEBI" id="CHEBI:38290"/>
    </cofactor>
</comment>
<keyword evidence="9" id="KW-0408">Iron</keyword>
<dbReference type="PROSITE" id="PS51471">
    <property type="entry name" value="FE2OG_OXY"/>
    <property type="match status" value="1"/>
</dbReference>
<dbReference type="PANTHER" id="PTHR10869:SF235">
    <property type="entry name" value="PROCOLLAGEN-PROLINE 4-DIOXYGENASE"/>
    <property type="match status" value="1"/>
</dbReference>
<feature type="chain" id="PRO_5019538272" description="Fe2OG dioxygenase domain-containing protein" evidence="11">
    <location>
        <begin position="21"/>
        <end position="415"/>
    </location>
</feature>
<keyword evidence="7" id="KW-1133">Transmembrane helix</keyword>
<dbReference type="Pfam" id="PF13640">
    <property type="entry name" value="2OG-FeII_Oxy_3"/>
    <property type="match status" value="1"/>
</dbReference>
<dbReference type="FunFam" id="2.60.120.620:FF:000031">
    <property type="entry name" value="Predicted protein"/>
    <property type="match status" value="1"/>
</dbReference>
<dbReference type="GO" id="GO:0005783">
    <property type="term" value="C:endoplasmic reticulum"/>
    <property type="evidence" value="ECO:0007669"/>
    <property type="project" value="TreeGrafter"/>
</dbReference>
<evidence type="ECO:0000313" key="14">
    <source>
        <dbReference type="EMBL" id="VEU38390.1"/>
    </source>
</evidence>
<evidence type="ECO:0000256" key="6">
    <source>
        <dbReference type="ARBA" id="ARBA00022964"/>
    </source>
</evidence>
<gene>
    <name evidence="14" type="ORF">PSNMU_V1.4_AUG-EV-PASAV3_0052110</name>
</gene>
<evidence type="ECO:0000256" key="5">
    <source>
        <dbReference type="ARBA" id="ARBA00022723"/>
    </source>
</evidence>
<proteinExistence type="predicted"/>
<dbReference type="InterPro" id="IPR006620">
    <property type="entry name" value="Pro_4_hyd_alph"/>
</dbReference>
<evidence type="ECO:0000256" key="8">
    <source>
        <dbReference type="ARBA" id="ARBA00023002"/>
    </source>
</evidence>
<dbReference type="SMART" id="SM00702">
    <property type="entry name" value="P4Hc"/>
    <property type="match status" value="1"/>
</dbReference>
<dbReference type="AlphaFoldDB" id="A0A448Z8S4"/>
<evidence type="ECO:0000256" key="7">
    <source>
        <dbReference type="ARBA" id="ARBA00022989"/>
    </source>
</evidence>
<comment type="subcellular location">
    <subcellularLocation>
        <location evidence="3">Endomembrane system</location>
    </subcellularLocation>
    <subcellularLocation>
        <location evidence="2">Membrane</location>
        <topology evidence="2">Single-pass membrane protein</topology>
    </subcellularLocation>
</comment>
<evidence type="ECO:0000256" key="3">
    <source>
        <dbReference type="ARBA" id="ARBA00004308"/>
    </source>
</evidence>
<dbReference type="EMBL" id="CAACVS010000166">
    <property type="protein sequence ID" value="VEU38390.1"/>
    <property type="molecule type" value="Genomic_DNA"/>
</dbReference>
<dbReference type="PANTHER" id="PTHR10869">
    <property type="entry name" value="PROLYL 4-HYDROXYLASE ALPHA SUBUNIT"/>
    <property type="match status" value="1"/>
</dbReference>
<keyword evidence="5" id="KW-0479">Metal-binding</keyword>
<evidence type="ECO:0000313" key="15">
    <source>
        <dbReference type="Proteomes" id="UP000291116"/>
    </source>
</evidence>
<dbReference type="PROSITE" id="PS51670">
    <property type="entry name" value="SHKT"/>
    <property type="match status" value="1"/>
</dbReference>
<dbReference type="GO" id="GO:0004656">
    <property type="term" value="F:procollagen-proline 4-dioxygenase activity"/>
    <property type="evidence" value="ECO:0007669"/>
    <property type="project" value="TreeGrafter"/>
</dbReference>
<evidence type="ECO:0000256" key="10">
    <source>
        <dbReference type="ARBA" id="ARBA00023136"/>
    </source>
</evidence>
<dbReference type="InterPro" id="IPR005123">
    <property type="entry name" value="Oxoglu/Fe-dep_dioxygenase_dom"/>
</dbReference>
<evidence type="ECO:0000259" key="13">
    <source>
        <dbReference type="PROSITE" id="PS51670"/>
    </source>
</evidence>
<sequence length="415" mass="46807">MMKALSQLLIACICLSSCSAEKDGDGTCNAAAGGTCPSETEAHSETKSHCFPDGSCFDSILEAGKKYHDPSSISFVPMDVPKPFGESQELNPTDPENYTKTLEVLSKTHDYMVDLYQDDTAEVYRSHCKVNNKLCAFWAAIGECDANPAYMIVNCAPVCQTCHKLMFEHRCPYDDNAPSVWGPGDLNKMFERLTTEEYYIQKFQPTILSQPPEGPWIITLENVATEEQCKRIIELGSYRGYERSTDVGEVKYDGTIEGLKHDTRTSHNTWCLDECYDDEINQAVISNVENITGIPDGNSEYWQLLQYKETQHYADHHDYIPFHLQRFFGARMLTVFLYLNDVEEGGETHFGGLDISVKPKTGRAVVWPSVKDSDPRAKEPRTNHEALPVIKGIKYAANAWIHQRDFKDVFNKGCS</sequence>
<evidence type="ECO:0000256" key="11">
    <source>
        <dbReference type="SAM" id="SignalP"/>
    </source>
</evidence>
<dbReference type="Gene3D" id="2.60.120.620">
    <property type="entry name" value="q2cbj1_9rhob like domain"/>
    <property type="match status" value="1"/>
</dbReference>
<keyword evidence="11" id="KW-0732">Signal</keyword>
<keyword evidence="6" id="KW-0223">Dioxygenase</keyword>
<dbReference type="GO" id="GO:0016020">
    <property type="term" value="C:membrane"/>
    <property type="evidence" value="ECO:0007669"/>
    <property type="project" value="UniProtKB-SubCell"/>
</dbReference>
<feature type="domain" description="Fe2OG dioxygenase" evidence="12">
    <location>
        <begin position="298"/>
        <end position="403"/>
    </location>
</feature>
<keyword evidence="4" id="KW-0812">Transmembrane</keyword>
<feature type="signal peptide" evidence="11">
    <location>
        <begin position="1"/>
        <end position="20"/>
    </location>
</feature>
<keyword evidence="10" id="KW-0472">Membrane</keyword>
<evidence type="ECO:0000256" key="2">
    <source>
        <dbReference type="ARBA" id="ARBA00004167"/>
    </source>
</evidence>
<dbReference type="OrthoDB" id="10259408at2759"/>
<evidence type="ECO:0000256" key="9">
    <source>
        <dbReference type="ARBA" id="ARBA00023004"/>
    </source>
</evidence>
<evidence type="ECO:0000259" key="12">
    <source>
        <dbReference type="PROSITE" id="PS51471"/>
    </source>
</evidence>
<evidence type="ECO:0008006" key="16">
    <source>
        <dbReference type="Google" id="ProtNLM"/>
    </source>
</evidence>
<dbReference type="InterPro" id="IPR003582">
    <property type="entry name" value="ShKT_dom"/>
</dbReference>
<feature type="domain" description="ShKT" evidence="13">
    <location>
        <begin position="128"/>
        <end position="162"/>
    </location>
</feature>
<name>A0A448Z8S4_9STRA</name>
<protein>
    <recommendedName>
        <fullName evidence="16">Fe2OG dioxygenase domain-containing protein</fullName>
    </recommendedName>
</protein>
<evidence type="ECO:0000256" key="1">
    <source>
        <dbReference type="ARBA" id="ARBA00001961"/>
    </source>
</evidence>